<dbReference type="Proteomes" id="UP000789525">
    <property type="component" value="Unassembled WGS sequence"/>
</dbReference>
<sequence length="316" mass="34699">SPDSIPTVVQDSHSHLIDSFLQRVQAKITHIGFGHHGQIWRKLTTPMEEGDTDVEIDPREEENVEYMLHILDIKVPKKGAALETTPKTKAIPWPELETSPSKANPKLHLLPEQPLHAEPMSMGTDVTNLPHGRDRLSKERSTKRNSRADSWLAVFSGGGSPANGKSNKSPSPAPSQKNEGKKWVKDIIASVTSSGQRPAARVRTPEHTPRIAAKDLVSDPAPAAATVNHHGRIVSENMSNPSVVTDTSANNRASVSITSTPERISTSIPPSRSPLHANNEQILTFLERVIIHDAAPDDLKLRDCFNHYGIRVDVHR</sequence>
<proteinExistence type="predicted"/>
<accession>A0ACA9PK39</accession>
<evidence type="ECO:0000313" key="1">
    <source>
        <dbReference type="EMBL" id="CAG8714205.1"/>
    </source>
</evidence>
<keyword evidence="2" id="KW-1185">Reference proteome</keyword>
<name>A0ACA9PK39_9GLOM</name>
<comment type="caution">
    <text evidence="1">The sequence shown here is derived from an EMBL/GenBank/DDBJ whole genome shotgun (WGS) entry which is preliminary data.</text>
</comment>
<gene>
    <name evidence="1" type="ORF">ACOLOM_LOCUS10825</name>
</gene>
<protein>
    <submittedName>
        <fullName evidence="1">3618_t:CDS:1</fullName>
    </submittedName>
</protein>
<reference evidence="1" key="1">
    <citation type="submission" date="2021-06" db="EMBL/GenBank/DDBJ databases">
        <authorList>
            <person name="Kallberg Y."/>
            <person name="Tangrot J."/>
            <person name="Rosling A."/>
        </authorList>
    </citation>
    <scope>NUCLEOTIDE SEQUENCE</scope>
    <source>
        <strain evidence="1">CL356</strain>
    </source>
</reference>
<evidence type="ECO:0000313" key="2">
    <source>
        <dbReference type="Proteomes" id="UP000789525"/>
    </source>
</evidence>
<organism evidence="1 2">
    <name type="scientific">Acaulospora colombiana</name>
    <dbReference type="NCBI Taxonomy" id="27376"/>
    <lineage>
        <taxon>Eukaryota</taxon>
        <taxon>Fungi</taxon>
        <taxon>Fungi incertae sedis</taxon>
        <taxon>Mucoromycota</taxon>
        <taxon>Glomeromycotina</taxon>
        <taxon>Glomeromycetes</taxon>
        <taxon>Diversisporales</taxon>
        <taxon>Acaulosporaceae</taxon>
        <taxon>Acaulospora</taxon>
    </lineage>
</organism>
<feature type="non-terminal residue" evidence="1">
    <location>
        <position position="1"/>
    </location>
</feature>
<dbReference type="EMBL" id="CAJVPT010036340">
    <property type="protein sequence ID" value="CAG8714205.1"/>
    <property type="molecule type" value="Genomic_DNA"/>
</dbReference>